<keyword evidence="1" id="KW-0812">Transmembrane</keyword>
<dbReference type="EMBL" id="OW152817">
    <property type="protein sequence ID" value="CAH2068981.1"/>
    <property type="molecule type" value="Genomic_DNA"/>
</dbReference>
<feature type="non-terminal residue" evidence="2">
    <location>
        <position position="1"/>
    </location>
</feature>
<proteinExistence type="predicted"/>
<gene>
    <name evidence="2" type="ORF">IPOD504_LOCUS14660</name>
</gene>
<organism evidence="2 3">
    <name type="scientific">Iphiclides podalirius</name>
    <name type="common">scarce swallowtail</name>
    <dbReference type="NCBI Taxonomy" id="110791"/>
    <lineage>
        <taxon>Eukaryota</taxon>
        <taxon>Metazoa</taxon>
        <taxon>Ecdysozoa</taxon>
        <taxon>Arthropoda</taxon>
        <taxon>Hexapoda</taxon>
        <taxon>Insecta</taxon>
        <taxon>Pterygota</taxon>
        <taxon>Neoptera</taxon>
        <taxon>Endopterygota</taxon>
        <taxon>Lepidoptera</taxon>
        <taxon>Glossata</taxon>
        <taxon>Ditrysia</taxon>
        <taxon>Papilionoidea</taxon>
        <taxon>Papilionidae</taxon>
        <taxon>Papilioninae</taxon>
        <taxon>Iphiclides</taxon>
    </lineage>
</organism>
<keyword evidence="1" id="KW-0472">Membrane</keyword>
<dbReference type="Proteomes" id="UP000837857">
    <property type="component" value="Chromosome 5"/>
</dbReference>
<evidence type="ECO:0000256" key="1">
    <source>
        <dbReference type="SAM" id="Phobius"/>
    </source>
</evidence>
<keyword evidence="1" id="KW-1133">Transmembrane helix</keyword>
<sequence>MAFERRSSSHRVIATVGAIVYGTGVVYAVRVPLYLELPRSSVTNSKRRIRGRSTAAYSARPSVRVGPPMRVHACRSPAAKTITRPRVCDSKKKKFDI</sequence>
<keyword evidence="3" id="KW-1185">Reference proteome</keyword>
<accession>A0ABN8J4S6</accession>
<protein>
    <submittedName>
        <fullName evidence="2">Uncharacterized protein</fullName>
    </submittedName>
</protein>
<evidence type="ECO:0000313" key="2">
    <source>
        <dbReference type="EMBL" id="CAH2068981.1"/>
    </source>
</evidence>
<name>A0ABN8J4S6_9NEOP</name>
<feature type="transmembrane region" description="Helical" evidence="1">
    <location>
        <begin position="12"/>
        <end position="35"/>
    </location>
</feature>
<evidence type="ECO:0000313" key="3">
    <source>
        <dbReference type="Proteomes" id="UP000837857"/>
    </source>
</evidence>
<reference evidence="2" key="1">
    <citation type="submission" date="2022-03" db="EMBL/GenBank/DDBJ databases">
        <authorList>
            <person name="Martin H S."/>
        </authorList>
    </citation>
    <scope>NUCLEOTIDE SEQUENCE</scope>
</reference>